<evidence type="ECO:0000313" key="2">
    <source>
        <dbReference type="EMBL" id="KDO28922.1"/>
    </source>
</evidence>
<keyword evidence="3" id="KW-1185">Reference proteome</keyword>
<dbReference type="GeneID" id="24128174"/>
<dbReference type="OMA" id="NEECVTI"/>
<dbReference type="EMBL" id="KK583209">
    <property type="protein sequence ID" value="KDO28922.1"/>
    <property type="molecule type" value="Genomic_DNA"/>
</dbReference>
<evidence type="ECO:0000313" key="3">
    <source>
        <dbReference type="Proteomes" id="UP000030745"/>
    </source>
</evidence>
<keyword evidence="1" id="KW-0472">Membrane</keyword>
<dbReference type="KEGG" id="spar:SPRG_05793"/>
<dbReference type="AlphaFoldDB" id="A0A067CQ29"/>
<dbReference type="RefSeq" id="XP_012200465.1">
    <property type="nucleotide sequence ID" value="XM_012345075.1"/>
</dbReference>
<dbReference type="OrthoDB" id="78363at2759"/>
<accession>A0A067CQ29</accession>
<proteinExistence type="predicted"/>
<protein>
    <submittedName>
        <fullName evidence="2">Uncharacterized protein</fullName>
    </submittedName>
</protein>
<reference evidence="2 3" key="1">
    <citation type="journal article" date="2013" name="PLoS Genet.">
        <title>Distinctive expansion of potential virulence genes in the genome of the oomycete fish pathogen Saprolegnia parasitica.</title>
        <authorList>
            <person name="Jiang R.H."/>
            <person name="de Bruijn I."/>
            <person name="Haas B.J."/>
            <person name="Belmonte R."/>
            <person name="Lobach L."/>
            <person name="Christie J."/>
            <person name="van den Ackerveken G."/>
            <person name="Bottin A."/>
            <person name="Bulone V."/>
            <person name="Diaz-Moreno S.M."/>
            <person name="Dumas B."/>
            <person name="Fan L."/>
            <person name="Gaulin E."/>
            <person name="Govers F."/>
            <person name="Grenville-Briggs L.J."/>
            <person name="Horner N.R."/>
            <person name="Levin J.Z."/>
            <person name="Mammella M."/>
            <person name="Meijer H.J."/>
            <person name="Morris P."/>
            <person name="Nusbaum C."/>
            <person name="Oome S."/>
            <person name="Phillips A.J."/>
            <person name="van Rooyen D."/>
            <person name="Rzeszutek E."/>
            <person name="Saraiva M."/>
            <person name="Secombes C.J."/>
            <person name="Seidl M.F."/>
            <person name="Snel B."/>
            <person name="Stassen J.H."/>
            <person name="Sykes S."/>
            <person name="Tripathy S."/>
            <person name="van den Berg H."/>
            <person name="Vega-Arreguin J.C."/>
            <person name="Wawra S."/>
            <person name="Young S.K."/>
            <person name="Zeng Q."/>
            <person name="Dieguez-Uribeondo J."/>
            <person name="Russ C."/>
            <person name="Tyler B.M."/>
            <person name="van West P."/>
        </authorList>
    </citation>
    <scope>NUCLEOTIDE SEQUENCE [LARGE SCALE GENOMIC DNA]</scope>
    <source>
        <strain evidence="2 3">CBS 223.65</strain>
    </source>
</reference>
<dbReference type="Gene3D" id="2.160.20.120">
    <property type="match status" value="2"/>
</dbReference>
<dbReference type="Proteomes" id="UP000030745">
    <property type="component" value="Unassembled WGS sequence"/>
</dbReference>
<name>A0A067CQ29_SAPPC</name>
<dbReference type="VEuPathDB" id="FungiDB:SPRG_05793"/>
<gene>
    <name evidence="2" type="ORF">SPRG_05793</name>
</gene>
<dbReference type="PANTHER" id="PTHR39200">
    <property type="entry name" value="HYPOTHETICAL EXPORTED PROTEIN"/>
    <property type="match status" value="1"/>
</dbReference>
<evidence type="ECO:0000256" key="1">
    <source>
        <dbReference type="SAM" id="Phobius"/>
    </source>
</evidence>
<keyword evidence="1" id="KW-1133">Transmembrane helix</keyword>
<keyword evidence="1" id="KW-0812">Transmembrane</keyword>
<feature type="transmembrane region" description="Helical" evidence="1">
    <location>
        <begin position="775"/>
        <end position="794"/>
    </location>
</feature>
<organism evidence="2 3">
    <name type="scientific">Saprolegnia parasitica (strain CBS 223.65)</name>
    <dbReference type="NCBI Taxonomy" id="695850"/>
    <lineage>
        <taxon>Eukaryota</taxon>
        <taxon>Sar</taxon>
        <taxon>Stramenopiles</taxon>
        <taxon>Oomycota</taxon>
        <taxon>Saprolegniomycetes</taxon>
        <taxon>Saprolegniales</taxon>
        <taxon>Saprolegniaceae</taxon>
        <taxon>Saprolegnia</taxon>
    </lineage>
</organism>
<dbReference type="PANTHER" id="PTHR39200:SF1">
    <property type="entry name" value="AUTO-TRANSPORTER ADHESIN HEAD GIN DOMAIN-CONTAINING PROTEIN-RELATED"/>
    <property type="match status" value="1"/>
</dbReference>
<sequence>MASETITPPGLVQQRWTFNATLDGLFLHLPGRVHVRYDPAANASAVVTASATSSDLLALVFASVGNRSLDTHIEIDGVELPVPGPHPVLNITTGHPAHVTRGALLVDVVLGAPVTYLSTHAETIVDAGALATTDATAAIELRALDAGAIFYTDTTGVRVQSLKLDASDAATIQFVSPSVAVGAKLSIDADDSSRVALTANATSAATLKASASDAGAIYLHSDVRVDKLLTSADDASVVSVYPSGACSTSKVDADDLGAVYIGSVVCVDSYASAADAGRIVLQTTGVLHASTDDGGAVAYFNSTPSQLPKTRRPHKWFRFDSPNVHETSTNEYATTTLLPTPRPEPIAIVFTPREHGWSWSWGGWTALDAAPAAVAASMEATSFVACAALVLLAAVVAIKRVARGRYQRIQSSSVSRTITAPGLFEKTFSTNETLYGLYLDVPGRVVVRANDGGNATDVTIASNSAALLDLVLADVTYRQYKGTNNSYLNLTHAYPDAATAGALIVTVRANAPVSYISSQAHTVVRDGALASSAQANVTLRAYDAGSIHYATNASLAAYNLKLDAADASTVQVSTPSLNVAYKLSLTAEDRGVVALAADVAVVPSAKAMAQDAGAVYLQAVDHVEVGKLIVDAEDLGRVNVYPHGTCVTGKITAEDAGVANLGSVACQDVYASASDGGAVTVQVTGVLSASTQGNSVVQYFNTTPLELPKTRRPSKKHGVRGPNVLATPNNTFDSFVFTPAPLETPIAVKLFPRLTKSFWGGSWTSLSAASSPTDAGSLFAVVAVCVLALVLVVVKRSGRGVRYHRIQ</sequence>